<accession>A0ABM6FFT6</accession>
<sequence>MTRPSAALGLSTLATLATLAALASPGTARAAEPDCAAPGTPAARLICEHALLAMGNGRIRAQQQRLLQAGAIRQAEIDAFLARRDACTTVACLDTLFSQWNQRAARLRADRRAP</sequence>
<feature type="chain" id="PRO_5045626652" description="Secreted protein" evidence="1">
    <location>
        <begin position="31"/>
        <end position="114"/>
    </location>
</feature>
<keyword evidence="1" id="KW-0732">Signal</keyword>
<organism evidence="2 3">
    <name type="scientific">Cupriavidus malaysiensis</name>
    <dbReference type="NCBI Taxonomy" id="367825"/>
    <lineage>
        <taxon>Bacteria</taxon>
        <taxon>Pseudomonadati</taxon>
        <taxon>Pseudomonadota</taxon>
        <taxon>Betaproteobacteria</taxon>
        <taxon>Burkholderiales</taxon>
        <taxon>Burkholderiaceae</taxon>
        <taxon>Cupriavidus</taxon>
    </lineage>
</organism>
<dbReference type="EMBL" id="CP017755">
    <property type="protein sequence ID" value="AOZ10774.1"/>
    <property type="molecule type" value="Genomic_DNA"/>
</dbReference>
<reference evidence="2 3" key="1">
    <citation type="submission" date="2016-10" db="EMBL/GenBank/DDBJ databases">
        <title>Complete genome sequences of three Cupriavidus strains isolated from various Malaysian environments.</title>
        <authorList>
            <person name="Abdullah A.A.-A."/>
            <person name="Shafie N.A.H."/>
            <person name="Lau N.S."/>
        </authorList>
    </citation>
    <scope>NUCLEOTIDE SEQUENCE [LARGE SCALE GENOMIC DNA]</scope>
    <source>
        <strain evidence="2 3">USMAA1020</strain>
    </source>
</reference>
<dbReference type="Proteomes" id="UP000177515">
    <property type="component" value="Chromosome 2"/>
</dbReference>
<evidence type="ECO:0000313" key="3">
    <source>
        <dbReference type="Proteomes" id="UP000177515"/>
    </source>
</evidence>
<keyword evidence="3" id="KW-1185">Reference proteome</keyword>
<evidence type="ECO:0000313" key="2">
    <source>
        <dbReference type="EMBL" id="AOZ10774.1"/>
    </source>
</evidence>
<proteinExistence type="predicted"/>
<name>A0ABM6FFT6_9BURK</name>
<gene>
    <name evidence="2" type="ORF">BKK80_24755</name>
</gene>
<evidence type="ECO:0008006" key="4">
    <source>
        <dbReference type="Google" id="ProtNLM"/>
    </source>
</evidence>
<evidence type="ECO:0000256" key="1">
    <source>
        <dbReference type="SAM" id="SignalP"/>
    </source>
</evidence>
<feature type="signal peptide" evidence="1">
    <location>
        <begin position="1"/>
        <end position="30"/>
    </location>
</feature>
<protein>
    <recommendedName>
        <fullName evidence="4">Secreted protein</fullName>
    </recommendedName>
</protein>